<protein>
    <recommendedName>
        <fullName evidence="4">DUF541 domain-containing protein</fullName>
    </recommendedName>
</protein>
<dbReference type="EMBL" id="BMZS01000001">
    <property type="protein sequence ID" value="GHD39223.1"/>
    <property type="molecule type" value="Genomic_DNA"/>
</dbReference>
<evidence type="ECO:0000313" key="2">
    <source>
        <dbReference type="EMBL" id="GHD39223.1"/>
    </source>
</evidence>
<organism evidence="2 3">
    <name type="scientific">Thalassobaculum fulvum</name>
    <dbReference type="NCBI Taxonomy" id="1633335"/>
    <lineage>
        <taxon>Bacteria</taxon>
        <taxon>Pseudomonadati</taxon>
        <taxon>Pseudomonadota</taxon>
        <taxon>Alphaproteobacteria</taxon>
        <taxon>Rhodospirillales</taxon>
        <taxon>Thalassobaculaceae</taxon>
        <taxon>Thalassobaculum</taxon>
    </lineage>
</organism>
<reference evidence="2" key="1">
    <citation type="journal article" date="2014" name="Int. J. Syst. Evol. Microbiol.">
        <title>Complete genome sequence of Corynebacterium casei LMG S-19264T (=DSM 44701T), isolated from a smear-ripened cheese.</title>
        <authorList>
            <consortium name="US DOE Joint Genome Institute (JGI-PGF)"/>
            <person name="Walter F."/>
            <person name="Albersmeier A."/>
            <person name="Kalinowski J."/>
            <person name="Ruckert C."/>
        </authorList>
    </citation>
    <scope>NUCLEOTIDE SEQUENCE</scope>
    <source>
        <strain evidence="2">KCTC 42651</strain>
    </source>
</reference>
<name>A0A918XM80_9PROT</name>
<dbReference type="RefSeq" id="WP_189986935.1">
    <property type="nucleotide sequence ID" value="NZ_BMZS01000001.1"/>
</dbReference>
<evidence type="ECO:0000256" key="1">
    <source>
        <dbReference type="SAM" id="SignalP"/>
    </source>
</evidence>
<reference evidence="2" key="2">
    <citation type="submission" date="2020-09" db="EMBL/GenBank/DDBJ databases">
        <authorList>
            <person name="Sun Q."/>
            <person name="Kim S."/>
        </authorList>
    </citation>
    <scope>NUCLEOTIDE SEQUENCE</scope>
    <source>
        <strain evidence="2">KCTC 42651</strain>
    </source>
</reference>
<accession>A0A918XM80</accession>
<dbReference type="AlphaFoldDB" id="A0A918XM80"/>
<keyword evidence="1" id="KW-0732">Signal</keyword>
<gene>
    <name evidence="2" type="ORF">GCM10017083_00840</name>
</gene>
<keyword evidence="3" id="KW-1185">Reference proteome</keyword>
<sequence>MLRSSPFPAALILLAAVALPGAPVHAQTAVPEAGAGGAPAIERQGAADDEVMLELSVEDWVETDTATVRLGADLAVEAGKFGAARQDLVATLQGFGTGAEWRIVDFGKLGDDAGFERWRLVAEARVPEAALAELAGKAREATRPGRALSVASIEYTPTLAEREAVVDRLRARIYGRVARELAALNGAFADRDFRIRMIDFTTGFRPQPRMMTMARAEQAGGAMKMADAGGGLAGAEKATLTARVTLAAVAPTE</sequence>
<feature type="chain" id="PRO_5037426758" description="DUF541 domain-containing protein" evidence="1">
    <location>
        <begin position="27"/>
        <end position="253"/>
    </location>
</feature>
<dbReference type="Proteomes" id="UP000630353">
    <property type="component" value="Unassembled WGS sequence"/>
</dbReference>
<proteinExistence type="predicted"/>
<feature type="signal peptide" evidence="1">
    <location>
        <begin position="1"/>
        <end position="26"/>
    </location>
</feature>
<evidence type="ECO:0008006" key="4">
    <source>
        <dbReference type="Google" id="ProtNLM"/>
    </source>
</evidence>
<evidence type="ECO:0000313" key="3">
    <source>
        <dbReference type="Proteomes" id="UP000630353"/>
    </source>
</evidence>
<comment type="caution">
    <text evidence="2">The sequence shown here is derived from an EMBL/GenBank/DDBJ whole genome shotgun (WGS) entry which is preliminary data.</text>
</comment>